<name>A0AAU9CI43_9BACT</name>
<dbReference type="Proteomes" id="UP001348817">
    <property type="component" value="Chromosome"/>
</dbReference>
<dbReference type="EMBL" id="AP025314">
    <property type="protein sequence ID" value="BDD09718.1"/>
    <property type="molecule type" value="Genomic_DNA"/>
</dbReference>
<evidence type="ECO:0000313" key="2">
    <source>
        <dbReference type="Proteomes" id="UP001348817"/>
    </source>
</evidence>
<evidence type="ECO:0000313" key="1">
    <source>
        <dbReference type="EMBL" id="BDD09718.1"/>
    </source>
</evidence>
<evidence type="ECO:0008006" key="3">
    <source>
        <dbReference type="Google" id="ProtNLM"/>
    </source>
</evidence>
<gene>
    <name evidence="1" type="ORF">FUAX_21500</name>
</gene>
<dbReference type="AlphaFoldDB" id="A0AAU9CI43"/>
<dbReference type="KEGG" id="fax:FUAX_21500"/>
<organism evidence="1 2">
    <name type="scientific">Fulvitalea axinellae</name>
    <dbReference type="NCBI Taxonomy" id="1182444"/>
    <lineage>
        <taxon>Bacteria</taxon>
        <taxon>Pseudomonadati</taxon>
        <taxon>Bacteroidota</taxon>
        <taxon>Cytophagia</taxon>
        <taxon>Cytophagales</taxon>
        <taxon>Persicobacteraceae</taxon>
        <taxon>Fulvitalea</taxon>
    </lineage>
</organism>
<reference evidence="1 2" key="1">
    <citation type="submission" date="2021-12" db="EMBL/GenBank/DDBJ databases">
        <title>Genome sequencing of bacteria with rrn-lacking chromosome and rrn-plasmid.</title>
        <authorList>
            <person name="Anda M."/>
            <person name="Iwasaki W."/>
        </authorList>
    </citation>
    <scope>NUCLEOTIDE SEQUENCE [LARGE SCALE GENOMIC DNA]</scope>
    <source>
        <strain evidence="1 2">DSM 100852</strain>
    </source>
</reference>
<protein>
    <recommendedName>
        <fullName evidence="3">(2Fe-2S) ferredoxin domain-containing protein</fullName>
    </recommendedName>
</protein>
<dbReference type="SUPFAM" id="SSF52833">
    <property type="entry name" value="Thioredoxin-like"/>
    <property type="match status" value="1"/>
</dbReference>
<dbReference type="Pfam" id="PF01257">
    <property type="entry name" value="2Fe-2S_thioredx"/>
    <property type="match status" value="1"/>
</dbReference>
<keyword evidence="2" id="KW-1185">Reference proteome</keyword>
<sequence>MKDVPGITVFVCNSSKCKKKGGKDLYRGLKKDVKEEGLKSKVKLQKTDCTGNCKLAPVISLQPMNIWYGKADDETKEEIMRKIRKEIEKEGA</sequence>
<dbReference type="Gene3D" id="3.40.30.10">
    <property type="entry name" value="Glutaredoxin"/>
    <property type="match status" value="1"/>
</dbReference>
<accession>A0AAU9CI43</accession>
<dbReference type="CDD" id="cd02980">
    <property type="entry name" value="TRX_Fd_family"/>
    <property type="match status" value="1"/>
</dbReference>
<proteinExistence type="predicted"/>
<dbReference type="InterPro" id="IPR036249">
    <property type="entry name" value="Thioredoxin-like_sf"/>
</dbReference>